<organism evidence="1 2">
    <name type="scientific">Xenorhabdus innexi</name>
    <dbReference type="NCBI Taxonomy" id="290109"/>
    <lineage>
        <taxon>Bacteria</taxon>
        <taxon>Pseudomonadati</taxon>
        <taxon>Pseudomonadota</taxon>
        <taxon>Gammaproteobacteria</taxon>
        <taxon>Enterobacterales</taxon>
        <taxon>Morganellaceae</taxon>
        <taxon>Xenorhabdus</taxon>
    </lineage>
</organism>
<sequence>MIKRGKITNGTGHSMMLIQMQVNPYKQSRYMLLLVGRRFLLSALRPGITKILNPYGLGPMLGKKITGAYHEFNKENIHCHNCNVIIFII</sequence>
<gene>
    <name evidence="1" type="ORF">XIS1_590003</name>
</gene>
<evidence type="ECO:0000313" key="1">
    <source>
        <dbReference type="EMBL" id="SIP74218.1"/>
    </source>
</evidence>
<evidence type="ECO:0000313" key="2">
    <source>
        <dbReference type="Proteomes" id="UP000196435"/>
    </source>
</evidence>
<accession>A0A1N6MZC0</accession>
<dbReference type="Proteomes" id="UP000196435">
    <property type="component" value="Unassembled WGS sequence"/>
</dbReference>
<reference evidence="2" key="1">
    <citation type="submission" date="2016-12" db="EMBL/GenBank/DDBJ databases">
        <authorList>
            <person name="Gaudriault S."/>
        </authorList>
    </citation>
    <scope>NUCLEOTIDE SEQUENCE [LARGE SCALE GENOMIC DNA]</scope>
    <source>
        <strain evidence="2">HGB1681 (deposited as PTA-6826 in the American Type Culture Collection)</strain>
    </source>
</reference>
<dbReference type="EMBL" id="FTLG01000202">
    <property type="protein sequence ID" value="SIP74218.1"/>
    <property type="molecule type" value="Genomic_DNA"/>
</dbReference>
<dbReference type="AlphaFoldDB" id="A0A1N6MZC0"/>
<proteinExistence type="predicted"/>
<name>A0A1N6MZC0_9GAMM</name>
<protein>
    <submittedName>
        <fullName evidence="1">Uncharacterized protein</fullName>
    </submittedName>
</protein>